<feature type="signal peptide" evidence="1">
    <location>
        <begin position="1"/>
        <end position="25"/>
    </location>
</feature>
<dbReference type="Proteomes" id="UP000549457">
    <property type="component" value="Unassembled WGS sequence"/>
</dbReference>
<keyword evidence="3" id="KW-1185">Reference proteome</keyword>
<dbReference type="AlphaFoldDB" id="A0A840SNQ7"/>
<dbReference type="PROSITE" id="PS51257">
    <property type="entry name" value="PROKAR_LIPOPROTEIN"/>
    <property type="match status" value="1"/>
</dbReference>
<sequence length="176" mass="18161">MKISLGRHDMRVLGFFAGAAILALAACSTGQKEPLRIADVSVTADLPALGSRQAVAYWKNVGTDLETAIADQFVGYLDPAGKRIDVNVDELSLASPFATGATAETARLSGLVTLLNADGTKSAAYNVTASAQDVQNALPEGSKSVAPTSGAYYQAIIEAFARGAANTLKESHEGSS</sequence>
<protein>
    <recommendedName>
        <fullName evidence="4">DUF4410 domain-containing protein</fullName>
    </recommendedName>
</protein>
<name>A0A840SNQ7_9RHOB</name>
<feature type="chain" id="PRO_5032349261" description="DUF4410 domain-containing protein" evidence="1">
    <location>
        <begin position="26"/>
        <end position="176"/>
    </location>
</feature>
<evidence type="ECO:0000313" key="3">
    <source>
        <dbReference type="Proteomes" id="UP000549457"/>
    </source>
</evidence>
<reference evidence="2 3" key="1">
    <citation type="submission" date="2020-08" db="EMBL/GenBank/DDBJ databases">
        <title>Genomic Encyclopedia of Type Strains, Phase IV (KMG-IV): sequencing the most valuable type-strain genomes for metagenomic binning, comparative biology and taxonomic classification.</title>
        <authorList>
            <person name="Goeker M."/>
        </authorList>
    </citation>
    <scope>NUCLEOTIDE SEQUENCE [LARGE SCALE GENOMIC DNA]</scope>
    <source>
        <strain evidence="2 3">DSM 101730</strain>
    </source>
</reference>
<accession>A0A840SNQ7</accession>
<organism evidence="2 3">
    <name type="scientific">Amaricoccus macauensis</name>
    <dbReference type="NCBI Taxonomy" id="57001"/>
    <lineage>
        <taxon>Bacteria</taxon>
        <taxon>Pseudomonadati</taxon>
        <taxon>Pseudomonadota</taxon>
        <taxon>Alphaproteobacteria</taxon>
        <taxon>Rhodobacterales</taxon>
        <taxon>Paracoccaceae</taxon>
        <taxon>Amaricoccus</taxon>
    </lineage>
</organism>
<evidence type="ECO:0008006" key="4">
    <source>
        <dbReference type="Google" id="ProtNLM"/>
    </source>
</evidence>
<gene>
    <name evidence="2" type="ORF">HNP73_001924</name>
</gene>
<keyword evidence="1" id="KW-0732">Signal</keyword>
<proteinExistence type="predicted"/>
<dbReference type="RefSeq" id="WP_184148422.1">
    <property type="nucleotide sequence ID" value="NZ_JACHFM010000002.1"/>
</dbReference>
<comment type="caution">
    <text evidence="2">The sequence shown here is derived from an EMBL/GenBank/DDBJ whole genome shotgun (WGS) entry which is preliminary data.</text>
</comment>
<dbReference type="EMBL" id="JACHFM010000002">
    <property type="protein sequence ID" value="MBB5221988.1"/>
    <property type="molecule type" value="Genomic_DNA"/>
</dbReference>
<evidence type="ECO:0000313" key="2">
    <source>
        <dbReference type="EMBL" id="MBB5221988.1"/>
    </source>
</evidence>
<evidence type="ECO:0000256" key="1">
    <source>
        <dbReference type="SAM" id="SignalP"/>
    </source>
</evidence>